<dbReference type="SUPFAM" id="SSF47323">
    <property type="entry name" value="Anticodon-binding domain of a subclass of class I aminoacyl-tRNA synthetases"/>
    <property type="match status" value="1"/>
</dbReference>
<dbReference type="Pfam" id="PF09334">
    <property type="entry name" value="tRNA-synt_1g"/>
    <property type="match status" value="1"/>
</dbReference>
<evidence type="ECO:0000256" key="8">
    <source>
        <dbReference type="ARBA" id="ARBA00047469"/>
    </source>
</evidence>
<feature type="short sequence motif" description="'KMSKS' region" evidence="9">
    <location>
        <begin position="610"/>
        <end position="614"/>
    </location>
</feature>
<evidence type="ECO:0000256" key="10">
    <source>
        <dbReference type="RuleBase" id="RU363035"/>
    </source>
</evidence>
<evidence type="ECO:0000259" key="13">
    <source>
        <dbReference type="Pfam" id="PF09334"/>
    </source>
</evidence>
<comment type="caution">
    <text evidence="9">Lacks conserved residue(s) required for the propagation of feature annotation.</text>
</comment>
<dbReference type="Gene3D" id="3.40.50.620">
    <property type="entry name" value="HUPs"/>
    <property type="match status" value="2"/>
</dbReference>
<dbReference type="HAMAP" id="MF_00049_B">
    <property type="entry name" value="Leu_tRNA_synth_B"/>
    <property type="match status" value="1"/>
</dbReference>
<gene>
    <name evidence="9" type="primary">leuS</name>
    <name evidence="15" type="ORF">IGS65_008910</name>
</gene>
<dbReference type="FunFam" id="3.40.50.620:FF:000077">
    <property type="entry name" value="Leucine--tRNA ligase"/>
    <property type="match status" value="1"/>
</dbReference>
<dbReference type="InterPro" id="IPR009080">
    <property type="entry name" value="tRNAsynth_Ia_anticodon-bd"/>
</dbReference>
<dbReference type="Gene3D" id="3.90.740.10">
    <property type="entry name" value="Valyl/Leucyl/Isoleucyl-tRNA synthetase, editing domain"/>
    <property type="match status" value="1"/>
</dbReference>
<name>A0AAX1K271_STRMG</name>
<feature type="domain" description="Aminoacyl-tRNA synthetase class Ia" evidence="11">
    <location>
        <begin position="609"/>
        <end position="637"/>
    </location>
</feature>
<dbReference type="CDD" id="cd07958">
    <property type="entry name" value="Anticodon_Ia_Leu_BEm"/>
    <property type="match status" value="1"/>
</dbReference>
<dbReference type="GO" id="GO:0005829">
    <property type="term" value="C:cytosol"/>
    <property type="evidence" value="ECO:0007669"/>
    <property type="project" value="TreeGrafter"/>
</dbReference>
<evidence type="ECO:0000259" key="11">
    <source>
        <dbReference type="Pfam" id="PF00133"/>
    </source>
</evidence>
<dbReference type="CDD" id="cd00812">
    <property type="entry name" value="LeuRS_core"/>
    <property type="match status" value="1"/>
</dbReference>
<comment type="catalytic activity">
    <reaction evidence="8 9">
        <text>tRNA(Leu) + L-leucine + ATP = L-leucyl-tRNA(Leu) + AMP + diphosphate</text>
        <dbReference type="Rhea" id="RHEA:11688"/>
        <dbReference type="Rhea" id="RHEA-COMP:9613"/>
        <dbReference type="Rhea" id="RHEA-COMP:9622"/>
        <dbReference type="ChEBI" id="CHEBI:30616"/>
        <dbReference type="ChEBI" id="CHEBI:33019"/>
        <dbReference type="ChEBI" id="CHEBI:57427"/>
        <dbReference type="ChEBI" id="CHEBI:78442"/>
        <dbReference type="ChEBI" id="CHEBI:78494"/>
        <dbReference type="ChEBI" id="CHEBI:456215"/>
        <dbReference type="EC" id="6.1.1.4"/>
    </reaction>
</comment>
<comment type="similarity">
    <text evidence="1 9 10">Belongs to the class-I aminoacyl-tRNA synthetase family.</text>
</comment>
<feature type="domain" description="Methionyl/Leucyl tRNA synthetase" evidence="13">
    <location>
        <begin position="40"/>
        <end position="163"/>
    </location>
</feature>
<reference evidence="16" key="1">
    <citation type="submission" date="2020-12" db="EMBL/GenBank/DDBJ databases">
        <authorList>
            <person name="Wen Z.T."/>
        </authorList>
    </citation>
    <scope>NUCLEOTIDE SEQUENCE [LARGE SCALE GENOMIC DNA]</scope>
    <source>
        <strain evidence="16">27-3</strain>
    </source>
</reference>
<evidence type="ECO:0000256" key="4">
    <source>
        <dbReference type="ARBA" id="ARBA00022741"/>
    </source>
</evidence>
<dbReference type="Pfam" id="PF13603">
    <property type="entry name" value="tRNA-synt_1_2"/>
    <property type="match status" value="1"/>
</dbReference>
<evidence type="ECO:0000256" key="1">
    <source>
        <dbReference type="ARBA" id="ARBA00005594"/>
    </source>
</evidence>
<dbReference type="Proteomes" id="UP000595884">
    <property type="component" value="Chromosome"/>
</dbReference>
<keyword evidence="6 9" id="KW-0648">Protein biosynthesis</keyword>
<evidence type="ECO:0000313" key="15">
    <source>
        <dbReference type="EMBL" id="QQL47148.1"/>
    </source>
</evidence>
<dbReference type="SUPFAM" id="SSF52374">
    <property type="entry name" value="Nucleotidylyl transferase"/>
    <property type="match status" value="1"/>
</dbReference>
<dbReference type="InterPro" id="IPR015413">
    <property type="entry name" value="Methionyl/Leucyl_tRNA_Synth"/>
</dbReference>
<evidence type="ECO:0000256" key="5">
    <source>
        <dbReference type="ARBA" id="ARBA00022840"/>
    </source>
</evidence>
<dbReference type="PROSITE" id="PS00178">
    <property type="entry name" value="AA_TRNA_LIGASE_I"/>
    <property type="match status" value="1"/>
</dbReference>
<comment type="subcellular location">
    <subcellularLocation>
        <location evidence="9">Cytoplasm</location>
    </subcellularLocation>
</comment>
<dbReference type="Pfam" id="PF08264">
    <property type="entry name" value="Anticodon_1"/>
    <property type="match status" value="1"/>
</dbReference>
<feature type="domain" description="Methionyl/Valyl/Leucyl/Isoleucyl-tRNA synthetase anticodon-binding" evidence="12">
    <location>
        <begin position="684"/>
        <end position="794"/>
    </location>
</feature>
<dbReference type="EC" id="6.1.1.4" evidence="9"/>
<accession>A0AAX1K271</accession>
<dbReference type="GO" id="GO:0004823">
    <property type="term" value="F:leucine-tRNA ligase activity"/>
    <property type="evidence" value="ECO:0007669"/>
    <property type="project" value="UniProtKB-UniRule"/>
</dbReference>
<dbReference type="AlphaFoldDB" id="A0AAX1K271"/>
<protein>
    <recommendedName>
        <fullName evidence="9">Leucine--tRNA ligase</fullName>
        <ecNumber evidence="9">6.1.1.4</ecNumber>
    </recommendedName>
    <alternativeName>
        <fullName evidence="9">Leucyl-tRNA synthetase</fullName>
        <shortName evidence="9">LeuRS</shortName>
    </alternativeName>
</protein>
<dbReference type="GO" id="GO:0005524">
    <property type="term" value="F:ATP binding"/>
    <property type="evidence" value="ECO:0007669"/>
    <property type="project" value="UniProtKB-UniRule"/>
</dbReference>
<dbReference type="FunFam" id="3.40.50.620:FF:000056">
    <property type="entry name" value="Leucine--tRNA ligase"/>
    <property type="match status" value="1"/>
</dbReference>
<dbReference type="InterPro" id="IPR002300">
    <property type="entry name" value="aa-tRNA-synth_Ia"/>
</dbReference>
<dbReference type="SUPFAM" id="SSF50677">
    <property type="entry name" value="ValRS/IleRS/LeuRS editing domain"/>
    <property type="match status" value="1"/>
</dbReference>
<dbReference type="PANTHER" id="PTHR43740:SF2">
    <property type="entry name" value="LEUCINE--TRNA LIGASE, MITOCHONDRIAL"/>
    <property type="match status" value="1"/>
</dbReference>
<dbReference type="EMBL" id="CP066294">
    <property type="protein sequence ID" value="QQL47148.1"/>
    <property type="molecule type" value="Genomic_DNA"/>
</dbReference>
<dbReference type="InterPro" id="IPR001412">
    <property type="entry name" value="aa-tRNA-synth_I_CS"/>
</dbReference>
<feature type="domain" description="Aminoacyl-tRNA synthetase class Ia" evidence="11">
    <location>
        <begin position="414"/>
        <end position="571"/>
    </location>
</feature>
<keyword evidence="7 9" id="KW-0030">Aminoacyl-tRNA synthetase</keyword>
<keyword evidence="4 9" id="KW-0547">Nucleotide-binding</keyword>
<keyword evidence="3 9" id="KW-0436">Ligase</keyword>
<proteinExistence type="inferred from homology"/>
<dbReference type="Gene3D" id="1.10.730.10">
    <property type="entry name" value="Isoleucyl-tRNA Synthetase, Domain 1"/>
    <property type="match status" value="1"/>
</dbReference>
<feature type="binding site" evidence="9">
    <location>
        <position position="613"/>
    </location>
    <ligand>
        <name>ATP</name>
        <dbReference type="ChEBI" id="CHEBI:30616"/>
    </ligand>
</feature>
<keyword evidence="5 9" id="KW-0067">ATP-binding</keyword>
<dbReference type="PRINTS" id="PR00985">
    <property type="entry name" value="TRNASYNTHLEU"/>
</dbReference>
<dbReference type="FunFam" id="1.10.730.10:FF:000011">
    <property type="entry name" value="Leucine--tRNA ligase chloroplastic/mitochondrial"/>
    <property type="match status" value="1"/>
</dbReference>
<keyword evidence="2 9" id="KW-0963">Cytoplasm</keyword>
<evidence type="ECO:0000256" key="3">
    <source>
        <dbReference type="ARBA" id="ARBA00022598"/>
    </source>
</evidence>
<evidence type="ECO:0000256" key="6">
    <source>
        <dbReference type="ARBA" id="ARBA00022917"/>
    </source>
</evidence>
<dbReference type="InterPro" id="IPR025709">
    <property type="entry name" value="Leu_tRNA-synth_edit"/>
</dbReference>
<dbReference type="PANTHER" id="PTHR43740">
    <property type="entry name" value="LEUCYL-TRNA SYNTHETASE"/>
    <property type="match status" value="1"/>
</dbReference>
<evidence type="ECO:0000256" key="9">
    <source>
        <dbReference type="HAMAP-Rule" id="MF_00049"/>
    </source>
</evidence>
<dbReference type="InterPro" id="IPR002302">
    <property type="entry name" value="Leu-tRNA-ligase"/>
</dbReference>
<evidence type="ECO:0000256" key="2">
    <source>
        <dbReference type="ARBA" id="ARBA00022490"/>
    </source>
</evidence>
<dbReference type="NCBIfam" id="TIGR00396">
    <property type="entry name" value="leuS_bact"/>
    <property type="match status" value="1"/>
</dbReference>
<organism evidence="15 16">
    <name type="scientific">Streptococcus mutans</name>
    <dbReference type="NCBI Taxonomy" id="1309"/>
    <lineage>
        <taxon>Bacteria</taxon>
        <taxon>Bacillati</taxon>
        <taxon>Bacillota</taxon>
        <taxon>Bacilli</taxon>
        <taxon>Lactobacillales</taxon>
        <taxon>Streptococcaceae</taxon>
        <taxon>Streptococcus</taxon>
    </lineage>
</organism>
<dbReference type="FunFam" id="1.10.730.10:FF:000012">
    <property type="entry name" value="Leucine--tRNA ligase"/>
    <property type="match status" value="1"/>
</dbReference>
<dbReference type="InterPro" id="IPR009008">
    <property type="entry name" value="Val/Leu/Ile-tRNA-synth_edit"/>
</dbReference>
<feature type="domain" description="Leucyl-tRNA synthetase editing" evidence="14">
    <location>
        <begin position="221"/>
        <end position="401"/>
    </location>
</feature>
<evidence type="ECO:0000256" key="7">
    <source>
        <dbReference type="ARBA" id="ARBA00023146"/>
    </source>
</evidence>
<dbReference type="InterPro" id="IPR013155">
    <property type="entry name" value="M/V/L/I-tRNA-synth_anticd-bd"/>
</dbReference>
<evidence type="ECO:0000259" key="12">
    <source>
        <dbReference type="Pfam" id="PF08264"/>
    </source>
</evidence>
<dbReference type="Pfam" id="PF00133">
    <property type="entry name" value="tRNA-synt_1"/>
    <property type="match status" value="2"/>
</dbReference>
<dbReference type="RefSeq" id="WP_002298168.1">
    <property type="nucleotide sequence ID" value="NZ_CP066294.2"/>
</dbReference>
<evidence type="ECO:0000313" key="16">
    <source>
        <dbReference type="Proteomes" id="UP000595884"/>
    </source>
</evidence>
<evidence type="ECO:0000259" key="14">
    <source>
        <dbReference type="Pfam" id="PF13603"/>
    </source>
</evidence>
<dbReference type="GO" id="GO:0006429">
    <property type="term" value="P:leucyl-tRNA aminoacylation"/>
    <property type="evidence" value="ECO:0007669"/>
    <property type="project" value="UniProtKB-UniRule"/>
</dbReference>
<dbReference type="InterPro" id="IPR014729">
    <property type="entry name" value="Rossmann-like_a/b/a_fold"/>
</dbReference>
<sequence>MVYYNHKAIENKWQKFWEDNHTFKTGTASSKPKFYALDMFPYPSGAGLHVGHPEGYTATDILSRFKRAQGYSVLHPMGWDAFGLPAEQYAMDTGHDPADFTAQNIATFKRQIKSLGFSYDWDREINTTDPNYYKWTQWIFTKLYEKGLAYEAEVPVNWVEELGTAIANEEVLPDGTSERGGYPVVRKPMRQWMLKITAYAERLLEDLEDLDWPESIKDMQRNWIGKSTGANVIFKVKDTDEEFTVFTTRPDTLFGATYAVLAPEHDLVDIITTAGQAQAVADYKHQASLKSDLARTDLAKEKTGVWTGTYAINPVNGKEIPIWIADYVLASYGTGAIMAVPAHDERDWEFAKQFNLDIIPVLEGGNVAEAAYTDDGLHINSGFLNGLDKAAAIDKMVTWLETEGVGNKKVTYRLRDWLFSRQRYWGEPIPIIHWEDGTSTALPENELPLVLPVTKDIKPSGTGESPLANLTDWLEVTREDGVKGRRETNTMPQWAGSSWYFLRYIDPHNDQKLADEDLLKQWLPVDVYVGGAEHAVLHLLYARFWHKFLYDLGVVPTKEPFQKLFNQGMILGTSYRDHRGALVATDKVEKRDGSFFNIETDEELEQAPAKMSKSLKNVVNPDDVVEQYGADTLRVYEMFMGPLDASIAWSEEGLEGSRKFLDRVYRLITTKEIAAKNNGHLDKVYNEVVKTVTEHLEAMRFNTAISQLMIFVNAANKEEQLFIDYAKGFIQLLAPFAPHLAEELWQVLTQSGESLSYVTWPSYDESKLVEDEIEIVLQIKGKVRAKVVVSKDSSREDLEKIALANDKIQAEIAGKDIVKVIAVPNKLVNIVIK</sequence>
<dbReference type="GO" id="GO:0002161">
    <property type="term" value="F:aminoacyl-tRNA deacylase activity"/>
    <property type="evidence" value="ECO:0007669"/>
    <property type="project" value="InterPro"/>
</dbReference>